<evidence type="ECO:0000256" key="2">
    <source>
        <dbReference type="SAM" id="Phobius"/>
    </source>
</evidence>
<evidence type="ECO:0000256" key="3">
    <source>
        <dbReference type="SAM" id="SignalP"/>
    </source>
</evidence>
<dbReference type="HOGENOM" id="CLU_377287_0_0_1"/>
<dbReference type="AlphaFoldDB" id="A0A0C9SL54"/>
<feature type="compositionally biased region" description="Low complexity" evidence="1">
    <location>
        <begin position="71"/>
        <end position="81"/>
    </location>
</feature>
<feature type="signal peptide" evidence="3">
    <location>
        <begin position="1"/>
        <end position="17"/>
    </location>
</feature>
<organism evidence="4 5">
    <name type="scientific">Plicaturopsis crispa FD-325 SS-3</name>
    <dbReference type="NCBI Taxonomy" id="944288"/>
    <lineage>
        <taxon>Eukaryota</taxon>
        <taxon>Fungi</taxon>
        <taxon>Dikarya</taxon>
        <taxon>Basidiomycota</taxon>
        <taxon>Agaricomycotina</taxon>
        <taxon>Agaricomycetes</taxon>
        <taxon>Agaricomycetidae</taxon>
        <taxon>Amylocorticiales</taxon>
        <taxon>Amylocorticiaceae</taxon>
        <taxon>Plicatura</taxon>
        <taxon>Plicaturopsis crispa</taxon>
    </lineage>
</organism>
<reference evidence="4 5" key="1">
    <citation type="submission" date="2014-06" db="EMBL/GenBank/DDBJ databases">
        <title>Evolutionary Origins and Diversification of the Mycorrhizal Mutualists.</title>
        <authorList>
            <consortium name="DOE Joint Genome Institute"/>
            <consortium name="Mycorrhizal Genomics Consortium"/>
            <person name="Kohler A."/>
            <person name="Kuo A."/>
            <person name="Nagy L.G."/>
            <person name="Floudas D."/>
            <person name="Copeland A."/>
            <person name="Barry K.W."/>
            <person name="Cichocki N."/>
            <person name="Veneault-Fourrey C."/>
            <person name="LaButti K."/>
            <person name="Lindquist E.A."/>
            <person name="Lipzen A."/>
            <person name="Lundell T."/>
            <person name="Morin E."/>
            <person name="Murat C."/>
            <person name="Riley R."/>
            <person name="Ohm R."/>
            <person name="Sun H."/>
            <person name="Tunlid A."/>
            <person name="Henrissat B."/>
            <person name="Grigoriev I.V."/>
            <person name="Hibbett D.S."/>
            <person name="Martin F."/>
        </authorList>
    </citation>
    <scope>NUCLEOTIDE SEQUENCE [LARGE SCALE GENOMIC DNA]</scope>
    <source>
        <strain evidence="4 5">FD-325 SS-3</strain>
    </source>
</reference>
<proteinExistence type="predicted"/>
<feature type="region of interest" description="Disordered" evidence="1">
    <location>
        <begin position="220"/>
        <end position="239"/>
    </location>
</feature>
<keyword evidence="5" id="KW-1185">Reference proteome</keyword>
<feature type="compositionally biased region" description="Pro residues" evidence="1">
    <location>
        <begin position="483"/>
        <end position="497"/>
    </location>
</feature>
<evidence type="ECO:0000313" key="4">
    <source>
        <dbReference type="EMBL" id="KII84891.1"/>
    </source>
</evidence>
<dbReference type="EMBL" id="KN832569">
    <property type="protein sequence ID" value="KII84891.1"/>
    <property type="molecule type" value="Genomic_DNA"/>
</dbReference>
<evidence type="ECO:0000313" key="5">
    <source>
        <dbReference type="Proteomes" id="UP000053263"/>
    </source>
</evidence>
<feature type="compositionally biased region" description="Pro residues" evidence="1">
    <location>
        <begin position="40"/>
        <end position="55"/>
    </location>
</feature>
<keyword evidence="2" id="KW-0812">Transmembrane</keyword>
<protein>
    <submittedName>
        <fullName evidence="4">Uncharacterized protein</fullName>
    </submittedName>
</protein>
<keyword evidence="2" id="KW-1133">Transmembrane helix</keyword>
<keyword evidence="2" id="KW-0472">Membrane</keyword>
<dbReference type="Proteomes" id="UP000053263">
    <property type="component" value="Unassembled WGS sequence"/>
</dbReference>
<feature type="compositionally biased region" description="Polar residues" evidence="1">
    <location>
        <begin position="643"/>
        <end position="655"/>
    </location>
</feature>
<feature type="region of interest" description="Disordered" evidence="1">
    <location>
        <begin position="522"/>
        <end position="661"/>
    </location>
</feature>
<accession>A0A0C9SL54</accession>
<feature type="compositionally biased region" description="Low complexity" evidence="1">
    <location>
        <begin position="602"/>
        <end position="620"/>
    </location>
</feature>
<name>A0A0C9SL54_PLICR</name>
<feature type="chain" id="PRO_5002219959" evidence="3">
    <location>
        <begin position="18"/>
        <end position="716"/>
    </location>
</feature>
<gene>
    <name evidence="4" type="ORF">PLICRDRAFT_57400</name>
</gene>
<feature type="region of interest" description="Disordered" evidence="1">
    <location>
        <begin position="383"/>
        <end position="413"/>
    </location>
</feature>
<feature type="compositionally biased region" description="Basic and acidic residues" evidence="1">
    <location>
        <begin position="385"/>
        <end position="399"/>
    </location>
</feature>
<dbReference type="OrthoDB" id="3269515at2759"/>
<feature type="transmembrane region" description="Helical" evidence="2">
    <location>
        <begin position="144"/>
        <end position="169"/>
    </location>
</feature>
<sequence>MRAVILVGLAASVVSQAVNTTTPTTRTRYNVYYDRQAAPSGPPAAPPQPPPPAAAPPFTSSVNWGPPGGNPPASISASSPATMPVSGPASSGPAATPTQSASQSSSASSSASRSLIKLTAIPPAATFSGYTRTGKLARPVPIKLVFLIPLFSLLGITVGIVAVCILYAVTTRSAFSCCCCLSSRRARDRGDILEPGPPYKPPTIRDAFAFVGPDEKTGLTEGYGDVGRSPSKYSTHGAPYSGSGGGGSLWLSRALSTATGSIKKARGKSPFAWPAAPAEDEDPFLVPPRSALAPSRGVSTRTKASGRTDALSMYGTELDDGARTPYESLRHKSIRRGILERLQGAGAGGGARYAAMPGLDGGYADDLKTVDLDADGEESQFLCADDLRKPERSHSDRTSSSRPASRMGAGKENTSTAWIAGSGFRMVSEDPSQLPSLDRSSFWGSPSKEKYIGWKSYGADEVEEDKFTPLPVRRARSRSPERPYSPPSRCPVSPSPQPRASANRYPNKLAYTPSYVAALPCSPPRITSPPLESKLFFTPTIPQGSVPSMVASPDPKKQPTSAKRSATKLKTSKPPPALPYPAAAKSPPQHRPHYAKAADVKGSPLSPPRRGSPSTRTPASGEPSFARATGSSSAKAQARKSVQPVSAQPSINSRGTPAERYTARMGALRKVDDIVERSWSGRDVGGARSPTLFGAADMNGQRKVVDLRAVGARRPA</sequence>
<keyword evidence="3" id="KW-0732">Signal</keyword>
<feature type="region of interest" description="Disordered" evidence="1">
    <location>
        <begin position="36"/>
        <end position="108"/>
    </location>
</feature>
<feature type="compositionally biased region" description="Low complexity" evidence="1">
    <location>
        <begin position="93"/>
        <end position="108"/>
    </location>
</feature>
<feature type="region of interest" description="Disordered" evidence="1">
    <location>
        <begin position="463"/>
        <end position="506"/>
    </location>
</feature>
<evidence type="ECO:0000256" key="1">
    <source>
        <dbReference type="SAM" id="MobiDB-lite"/>
    </source>
</evidence>